<name>A0A4U5TTG1_9FLAO</name>
<evidence type="ECO:0000313" key="5">
    <source>
        <dbReference type="Proteomes" id="UP000306552"/>
    </source>
</evidence>
<protein>
    <submittedName>
        <fullName evidence="4">TrmH family RNA methyltransferase</fullName>
    </submittedName>
</protein>
<dbReference type="SUPFAM" id="SSF75217">
    <property type="entry name" value="alpha/beta knot"/>
    <property type="match status" value="1"/>
</dbReference>
<dbReference type="InterPro" id="IPR029028">
    <property type="entry name" value="Alpha/beta_knot_MTases"/>
</dbReference>
<dbReference type="Gene3D" id="3.40.1280.10">
    <property type="match status" value="1"/>
</dbReference>
<feature type="domain" description="tRNA/rRNA methyltransferase SpoU type" evidence="3">
    <location>
        <begin position="18"/>
        <end position="160"/>
    </location>
</feature>
<dbReference type="PANTHER" id="PTHR46429">
    <property type="entry name" value="23S RRNA (GUANOSINE-2'-O-)-METHYLTRANSFERASE RLMB"/>
    <property type="match status" value="1"/>
</dbReference>
<proteinExistence type="predicted"/>
<dbReference type="InterPro" id="IPR004441">
    <property type="entry name" value="rRNA_MeTrfase_TrmH"/>
</dbReference>
<dbReference type="CDD" id="cd18082">
    <property type="entry name" value="SpoU-like_family"/>
    <property type="match status" value="1"/>
</dbReference>
<reference evidence="4 5" key="1">
    <citation type="submission" date="2019-04" db="EMBL/GenBank/DDBJ databases">
        <title>Psychroflexus halotolerans sp. nov., isolated from a marine solar saltern.</title>
        <authorList>
            <person name="Feng X."/>
        </authorList>
    </citation>
    <scope>NUCLEOTIDE SEQUENCE [LARGE SCALE GENOMIC DNA]</scope>
    <source>
        <strain evidence="4 5">WDS2C27</strain>
    </source>
</reference>
<dbReference type="GO" id="GO:0006396">
    <property type="term" value="P:RNA processing"/>
    <property type="evidence" value="ECO:0007669"/>
    <property type="project" value="InterPro"/>
</dbReference>
<dbReference type="GO" id="GO:0003723">
    <property type="term" value="F:RNA binding"/>
    <property type="evidence" value="ECO:0007669"/>
    <property type="project" value="InterPro"/>
</dbReference>
<dbReference type="GO" id="GO:0005829">
    <property type="term" value="C:cytosol"/>
    <property type="evidence" value="ECO:0007669"/>
    <property type="project" value="TreeGrafter"/>
</dbReference>
<accession>A0A4U5TTG1</accession>
<dbReference type="RefSeq" id="WP_138931661.1">
    <property type="nucleotide sequence ID" value="NZ_SWMU01000002.1"/>
</dbReference>
<dbReference type="AlphaFoldDB" id="A0A4U5TTG1"/>
<evidence type="ECO:0000313" key="4">
    <source>
        <dbReference type="EMBL" id="TKS56558.1"/>
    </source>
</evidence>
<dbReference type="PANTHER" id="PTHR46429:SF1">
    <property type="entry name" value="23S RRNA (GUANOSINE-2'-O-)-METHYLTRANSFERASE RLMB"/>
    <property type="match status" value="1"/>
</dbReference>
<comment type="caution">
    <text evidence="4">The sequence shown here is derived from an EMBL/GenBank/DDBJ whole genome shotgun (WGS) entry which is preliminary data.</text>
</comment>
<dbReference type="EMBL" id="SWMU01000002">
    <property type="protein sequence ID" value="TKS56558.1"/>
    <property type="molecule type" value="Genomic_DNA"/>
</dbReference>
<evidence type="ECO:0000256" key="1">
    <source>
        <dbReference type="ARBA" id="ARBA00022603"/>
    </source>
</evidence>
<dbReference type="GO" id="GO:0008173">
    <property type="term" value="F:RNA methyltransferase activity"/>
    <property type="evidence" value="ECO:0007669"/>
    <property type="project" value="InterPro"/>
</dbReference>
<dbReference type="Pfam" id="PF00588">
    <property type="entry name" value="SpoU_methylase"/>
    <property type="match status" value="1"/>
</dbReference>
<dbReference type="InterPro" id="IPR029026">
    <property type="entry name" value="tRNA_m1G_MTases_N"/>
</dbReference>
<dbReference type="GO" id="GO:0032259">
    <property type="term" value="P:methylation"/>
    <property type="evidence" value="ECO:0007669"/>
    <property type="project" value="UniProtKB-KW"/>
</dbReference>
<evidence type="ECO:0000259" key="3">
    <source>
        <dbReference type="Pfam" id="PF00588"/>
    </source>
</evidence>
<organism evidence="4 5">
    <name type="scientific">Mesohalobacter halotolerans</name>
    <dbReference type="NCBI Taxonomy" id="1883405"/>
    <lineage>
        <taxon>Bacteria</taxon>
        <taxon>Pseudomonadati</taxon>
        <taxon>Bacteroidota</taxon>
        <taxon>Flavobacteriia</taxon>
        <taxon>Flavobacteriales</taxon>
        <taxon>Flavobacteriaceae</taxon>
        <taxon>Mesohalobacter</taxon>
    </lineage>
</organism>
<evidence type="ECO:0000256" key="2">
    <source>
        <dbReference type="ARBA" id="ARBA00022679"/>
    </source>
</evidence>
<dbReference type="Proteomes" id="UP000306552">
    <property type="component" value="Unassembled WGS sequence"/>
</dbReference>
<sequence>MKQLPHDLINNNKHNLSIVLICDKLQSPANLGSIFRIADAFGVAKLYIHQNNTNILNSNRFKKTARHSNQFIELTYYNDFFTLYKSLKNKHFESVAIEHCDTSIALAQTKFKDNTALIVGNEISGLSDDILKCVDKCVHIEMYGQNTSMNVAQAAAIVLYECVNQQL</sequence>
<dbReference type="OrthoDB" id="9795352at2"/>
<gene>
    <name evidence="4" type="ORF">FCN74_05845</name>
</gene>
<keyword evidence="2 4" id="KW-0808">Transferase</keyword>
<keyword evidence="1 4" id="KW-0489">Methyltransferase</keyword>
<dbReference type="InterPro" id="IPR001537">
    <property type="entry name" value="SpoU_MeTrfase"/>
</dbReference>
<keyword evidence="5" id="KW-1185">Reference proteome</keyword>